<dbReference type="PANTHER" id="PTHR11133:SF23">
    <property type="entry name" value="SACCHAROPINE DEHYDROGENASE [NAD(+), L-LYSINE-FORMING]"/>
    <property type="match status" value="1"/>
</dbReference>
<evidence type="ECO:0000256" key="12">
    <source>
        <dbReference type="ARBA" id="ARBA00033228"/>
    </source>
</evidence>
<dbReference type="FunFam" id="3.40.50.720:FF:000627">
    <property type="entry name" value="Saccharopine dehydrogenase [NAD(+), L-lysine-forming]"/>
    <property type="match status" value="1"/>
</dbReference>
<comment type="similarity">
    <text evidence="3">Belongs to the AlaDH/PNT family.</text>
</comment>
<dbReference type="InterPro" id="IPR051168">
    <property type="entry name" value="AASS"/>
</dbReference>
<keyword evidence="10" id="KW-0457">Lysine biosynthesis</keyword>
<dbReference type="SMART" id="SM01003">
    <property type="entry name" value="AlaDh_PNT_N"/>
    <property type="match status" value="1"/>
</dbReference>
<dbReference type="EC" id="1.5.1.7" evidence="5"/>
<evidence type="ECO:0000259" key="17">
    <source>
        <dbReference type="SMART" id="SM01002"/>
    </source>
</evidence>
<keyword evidence="20" id="KW-1185">Reference proteome</keyword>
<dbReference type="GO" id="GO:0005737">
    <property type="term" value="C:cytoplasm"/>
    <property type="evidence" value="ECO:0007669"/>
    <property type="project" value="TreeGrafter"/>
</dbReference>
<protein>
    <recommendedName>
        <fullName evidence="6">Saccharopine dehydrogenase [NAD(+), L-lysine-forming]</fullName>
        <ecNumber evidence="5">1.5.1.7</ecNumber>
    </recommendedName>
    <alternativeName>
        <fullName evidence="12">Lysine--2-oxoglutarate reductase</fullName>
    </alternativeName>
</protein>
<feature type="active site" description="Proton acceptor" evidence="14">
    <location>
        <position position="89"/>
    </location>
</feature>
<accession>A0A8H7SN83</accession>
<feature type="domain" description="Alanine dehydrogenase/pyridine nucleotide transhydrogenase N-terminal" evidence="18">
    <location>
        <begin position="18"/>
        <end position="154"/>
    </location>
</feature>
<feature type="disulfide bond" evidence="16">
    <location>
        <begin position="217"/>
        <end position="261"/>
    </location>
</feature>
<feature type="active site" description="Proton donor" evidence="14">
    <location>
        <position position="108"/>
    </location>
</feature>
<evidence type="ECO:0000256" key="6">
    <source>
        <dbReference type="ARBA" id="ARBA00021221"/>
    </source>
</evidence>
<reference evidence="19" key="1">
    <citation type="submission" date="2021-01" db="EMBL/GenBank/DDBJ databases">
        <title>Metabolic potential, ecology and presence of endohyphal bacteria is reflected in genomic diversity of Mucoromycotina.</title>
        <authorList>
            <person name="Muszewska A."/>
            <person name="Okrasinska A."/>
            <person name="Steczkiewicz K."/>
            <person name="Drgas O."/>
            <person name="Orlowska M."/>
            <person name="Perlinska-Lenart U."/>
            <person name="Aleksandrzak-Piekarczyk T."/>
            <person name="Szatraj K."/>
            <person name="Zielenkiewicz U."/>
            <person name="Pilsyk S."/>
            <person name="Malc E."/>
            <person name="Mieczkowski P."/>
            <person name="Kruszewska J.S."/>
            <person name="Biernat P."/>
            <person name="Pawlowska J."/>
        </authorList>
    </citation>
    <scope>NUCLEOTIDE SEQUENCE</scope>
    <source>
        <strain evidence="19">WA0000018081</strain>
    </source>
</reference>
<evidence type="ECO:0000256" key="16">
    <source>
        <dbReference type="PIRSR" id="PIRSR018250-4"/>
    </source>
</evidence>
<gene>
    <name evidence="19" type="ORF">INT48_001144</name>
</gene>
<dbReference type="SMART" id="SM01002">
    <property type="entry name" value="AlaDh_PNT_C"/>
    <property type="match status" value="1"/>
</dbReference>
<evidence type="ECO:0000259" key="18">
    <source>
        <dbReference type="SMART" id="SM01003"/>
    </source>
</evidence>
<dbReference type="PIRSF" id="PIRSF018250">
    <property type="entry name" value="Saccharopine_DH_Lys"/>
    <property type="match status" value="1"/>
</dbReference>
<keyword evidence="11" id="KW-1015">Disulfide bond</keyword>
<evidence type="ECO:0000256" key="13">
    <source>
        <dbReference type="ARBA" id="ARBA00047860"/>
    </source>
</evidence>
<evidence type="ECO:0000256" key="7">
    <source>
        <dbReference type="ARBA" id="ARBA00022605"/>
    </source>
</evidence>
<evidence type="ECO:0000313" key="19">
    <source>
        <dbReference type="EMBL" id="KAG2232076.1"/>
    </source>
</evidence>
<keyword evidence="8" id="KW-0560">Oxidoreductase</keyword>
<dbReference type="UniPathway" id="UPA00033">
    <property type="reaction ID" value="UER00034"/>
</dbReference>
<comment type="function">
    <text evidence="1">Catalyzes the NAD(+)-dependent cleavage of saccharopine to L-lysine and 2-oxoglutarate, the final step in the alpha-aminoadipate (AAA) pathway for lysin biosynthesis.</text>
</comment>
<dbReference type="FunFam" id="3.40.50.720:FF:000217">
    <property type="entry name" value="Saccharopine dehydrogenase [NAD(+), L-lysine-forming]"/>
    <property type="match status" value="1"/>
</dbReference>
<dbReference type="SUPFAM" id="SSF51735">
    <property type="entry name" value="NAD(P)-binding Rossmann-fold domains"/>
    <property type="match status" value="1"/>
</dbReference>
<evidence type="ECO:0000256" key="14">
    <source>
        <dbReference type="PIRSR" id="PIRSR018250-1"/>
    </source>
</evidence>
<evidence type="ECO:0000256" key="9">
    <source>
        <dbReference type="ARBA" id="ARBA00023027"/>
    </source>
</evidence>
<evidence type="ECO:0000256" key="2">
    <source>
        <dbReference type="ARBA" id="ARBA00004884"/>
    </source>
</evidence>
<evidence type="ECO:0000256" key="3">
    <source>
        <dbReference type="ARBA" id="ARBA00005689"/>
    </source>
</evidence>
<feature type="binding site" evidence="15">
    <location>
        <position position="239"/>
    </location>
    <ligand>
        <name>NAD(+)</name>
        <dbReference type="ChEBI" id="CHEBI:57540"/>
    </ligand>
</feature>
<evidence type="ECO:0000313" key="20">
    <source>
        <dbReference type="Proteomes" id="UP000613177"/>
    </source>
</evidence>
<evidence type="ECO:0000256" key="4">
    <source>
        <dbReference type="ARBA" id="ARBA00011245"/>
    </source>
</evidence>
<name>A0A8H7SN83_9FUNG</name>
<feature type="binding site" evidence="15">
    <location>
        <begin position="329"/>
        <end position="332"/>
    </location>
    <ligand>
        <name>NAD(+)</name>
        <dbReference type="ChEBI" id="CHEBI:57540"/>
    </ligand>
</feature>
<keyword evidence="9 15" id="KW-0520">NAD</keyword>
<dbReference type="PANTHER" id="PTHR11133">
    <property type="entry name" value="SACCHAROPINE DEHYDROGENASE"/>
    <property type="match status" value="1"/>
</dbReference>
<dbReference type="EMBL" id="JAEPRE010000124">
    <property type="protein sequence ID" value="KAG2232076.1"/>
    <property type="molecule type" value="Genomic_DNA"/>
</dbReference>
<dbReference type="SUPFAM" id="SSF52283">
    <property type="entry name" value="Formate/glycerate dehydrogenase catalytic domain-like"/>
    <property type="match status" value="1"/>
</dbReference>
<comment type="pathway">
    <text evidence="2">Amino-acid biosynthesis; L-lysine biosynthesis via AAA pathway; L-lysine from L-alpha-aminoadipate (fungal route): step 3/3.</text>
</comment>
<dbReference type="InterPro" id="IPR027281">
    <property type="entry name" value="Lys1"/>
</dbReference>
<dbReference type="InterPro" id="IPR036291">
    <property type="entry name" value="NAD(P)-bd_dom_sf"/>
</dbReference>
<evidence type="ECO:0000256" key="11">
    <source>
        <dbReference type="ARBA" id="ARBA00023157"/>
    </source>
</evidence>
<feature type="binding site" evidence="15">
    <location>
        <begin position="215"/>
        <end position="216"/>
    </location>
    <ligand>
        <name>NAD(+)</name>
        <dbReference type="ChEBI" id="CHEBI:57540"/>
    </ligand>
</feature>
<dbReference type="InterPro" id="IPR007698">
    <property type="entry name" value="AlaDH/PNT_NAD(H)-bd"/>
</dbReference>
<feature type="binding site" evidence="15">
    <location>
        <position position="142"/>
    </location>
    <ligand>
        <name>NAD(+)</name>
        <dbReference type="ChEBI" id="CHEBI:57540"/>
    </ligand>
</feature>
<dbReference type="GO" id="GO:0004754">
    <property type="term" value="F:saccharopine dehydrogenase (NAD+, L-lysine-forming) activity"/>
    <property type="evidence" value="ECO:0007669"/>
    <property type="project" value="UniProtKB-EC"/>
</dbReference>
<dbReference type="Pfam" id="PF05222">
    <property type="entry name" value="AlaDh_PNT_N"/>
    <property type="match status" value="1"/>
</dbReference>
<dbReference type="Gene3D" id="3.40.50.720">
    <property type="entry name" value="NAD(P)-binding Rossmann-like Domain"/>
    <property type="match status" value="2"/>
</dbReference>
<dbReference type="GO" id="GO:0019878">
    <property type="term" value="P:lysine biosynthetic process via aminoadipic acid"/>
    <property type="evidence" value="ECO:0007669"/>
    <property type="project" value="UniProtKB-UniPathway"/>
</dbReference>
<evidence type="ECO:0000256" key="8">
    <source>
        <dbReference type="ARBA" id="ARBA00023002"/>
    </source>
</evidence>
<dbReference type="AlphaFoldDB" id="A0A8H7SN83"/>
<dbReference type="CDD" id="cd12188">
    <property type="entry name" value="SDH"/>
    <property type="match status" value="1"/>
</dbReference>
<evidence type="ECO:0000256" key="15">
    <source>
        <dbReference type="PIRSR" id="PIRSR018250-3"/>
    </source>
</evidence>
<proteinExistence type="inferred from homology"/>
<evidence type="ECO:0000256" key="10">
    <source>
        <dbReference type="ARBA" id="ARBA00023154"/>
    </source>
</evidence>
<feature type="binding site" evidence="15">
    <location>
        <position position="243"/>
    </location>
    <ligand>
        <name>NAD(+)</name>
        <dbReference type="ChEBI" id="CHEBI:57540"/>
    </ligand>
</feature>
<comment type="subunit">
    <text evidence="4">Monomer.</text>
</comment>
<comment type="catalytic activity">
    <reaction evidence="13">
        <text>L-saccharopine + NAD(+) + H2O = L-lysine + 2-oxoglutarate + NADH + H(+)</text>
        <dbReference type="Rhea" id="RHEA:12440"/>
        <dbReference type="ChEBI" id="CHEBI:15377"/>
        <dbReference type="ChEBI" id="CHEBI:15378"/>
        <dbReference type="ChEBI" id="CHEBI:16810"/>
        <dbReference type="ChEBI" id="CHEBI:32551"/>
        <dbReference type="ChEBI" id="CHEBI:57540"/>
        <dbReference type="ChEBI" id="CHEBI:57945"/>
        <dbReference type="ChEBI" id="CHEBI:57951"/>
        <dbReference type="EC" id="1.5.1.7"/>
    </reaction>
</comment>
<dbReference type="InterPro" id="IPR007886">
    <property type="entry name" value="AlaDH/PNT_N"/>
</dbReference>
<dbReference type="Proteomes" id="UP000613177">
    <property type="component" value="Unassembled WGS sequence"/>
</dbReference>
<organism evidence="19 20">
    <name type="scientific">Thamnidium elegans</name>
    <dbReference type="NCBI Taxonomy" id="101142"/>
    <lineage>
        <taxon>Eukaryota</taxon>
        <taxon>Fungi</taxon>
        <taxon>Fungi incertae sedis</taxon>
        <taxon>Mucoromycota</taxon>
        <taxon>Mucoromycotina</taxon>
        <taxon>Mucoromycetes</taxon>
        <taxon>Mucorales</taxon>
        <taxon>Mucorineae</taxon>
        <taxon>Mucoraceae</taxon>
        <taxon>Thamnidium</taxon>
    </lineage>
</organism>
<keyword evidence="7" id="KW-0028">Amino-acid biosynthesis</keyword>
<comment type="caution">
    <text evidence="19">The sequence shown here is derived from an EMBL/GenBank/DDBJ whole genome shotgun (WGS) entry which is preliminary data.</text>
</comment>
<feature type="binding site" evidence="15">
    <location>
        <position position="263"/>
    </location>
    <ligand>
        <name>NAD(+)</name>
        <dbReference type="ChEBI" id="CHEBI:57540"/>
    </ligand>
</feature>
<evidence type="ECO:0000256" key="5">
    <source>
        <dbReference type="ARBA" id="ARBA00012847"/>
    </source>
</evidence>
<feature type="non-terminal residue" evidence="19">
    <location>
        <position position="1"/>
    </location>
</feature>
<feature type="domain" description="Alanine dehydrogenase/pyridine nucleotide transhydrogenase NAD(H)-binding" evidence="17">
    <location>
        <begin position="197"/>
        <end position="328"/>
    </location>
</feature>
<sequence length="380" mass="42239">KPTFLYTNMPSTSAPHLWLRAETKPMEHRAALTPATAKILLDAGFKITVERSEERIFDDEEYAKVGCPLVEKLSWKTDAPADAYIVGLKELPENDDSPLHHTHIFFAHCFKTQAGWRELLHRFDAGNGTILDLEFLNDASGRRVAAFGYMAGFAGAAVGIDVWCHQKMGSKEKYGALTPYPNEEALISFTKERLSRAIALNNNEFPKVMVMGALGRCGTGACDFARKAGIPEENIIKWDINETKKGGPFPEIVQADIFVNCIYLNQKIPPFITQELIDGERKLSIICDVSCDTTNPNNPIPVYTINTTFDKPTVPVASSNPYPLEVCSIDHLPTLLPRESSDMFSHDLLPTMLALKNRAESPVWVGAENLFKEKLQAARA</sequence>
<feature type="binding site" evidence="15">
    <location>
        <position position="289"/>
    </location>
    <ligand>
        <name>NAD(+)</name>
        <dbReference type="ChEBI" id="CHEBI:57540"/>
    </ligand>
</feature>
<evidence type="ECO:0000256" key="1">
    <source>
        <dbReference type="ARBA" id="ARBA00004078"/>
    </source>
</evidence>